<evidence type="ECO:0000313" key="2">
    <source>
        <dbReference type="Proteomes" id="UP000008177"/>
    </source>
</evidence>
<name>G2YAT3_BOTF4</name>
<reference evidence="2" key="1">
    <citation type="journal article" date="2011" name="PLoS Genet.">
        <title>Genomic analysis of the necrotrophic fungal pathogens Sclerotinia sclerotiorum and Botrytis cinerea.</title>
        <authorList>
            <person name="Amselem J."/>
            <person name="Cuomo C.A."/>
            <person name="van Kan J.A."/>
            <person name="Viaud M."/>
            <person name="Benito E.P."/>
            <person name="Couloux A."/>
            <person name="Coutinho P.M."/>
            <person name="de Vries R.P."/>
            <person name="Dyer P.S."/>
            <person name="Fillinger S."/>
            <person name="Fournier E."/>
            <person name="Gout L."/>
            <person name="Hahn M."/>
            <person name="Kohn L."/>
            <person name="Lapalu N."/>
            <person name="Plummer K.M."/>
            <person name="Pradier J.M."/>
            <person name="Quevillon E."/>
            <person name="Sharon A."/>
            <person name="Simon A."/>
            <person name="ten Have A."/>
            <person name="Tudzynski B."/>
            <person name="Tudzynski P."/>
            <person name="Wincker P."/>
            <person name="Andrew M."/>
            <person name="Anthouard V."/>
            <person name="Beever R.E."/>
            <person name="Beffa R."/>
            <person name="Benoit I."/>
            <person name="Bouzid O."/>
            <person name="Brault B."/>
            <person name="Chen Z."/>
            <person name="Choquer M."/>
            <person name="Collemare J."/>
            <person name="Cotton P."/>
            <person name="Danchin E.G."/>
            <person name="Da Silva C."/>
            <person name="Gautier A."/>
            <person name="Giraud C."/>
            <person name="Giraud T."/>
            <person name="Gonzalez C."/>
            <person name="Grossetete S."/>
            <person name="Guldener U."/>
            <person name="Henrissat B."/>
            <person name="Howlett B.J."/>
            <person name="Kodira C."/>
            <person name="Kretschmer M."/>
            <person name="Lappartient A."/>
            <person name="Leroch M."/>
            <person name="Levis C."/>
            <person name="Mauceli E."/>
            <person name="Neuveglise C."/>
            <person name="Oeser B."/>
            <person name="Pearson M."/>
            <person name="Poulain J."/>
            <person name="Poussereau N."/>
            <person name="Quesneville H."/>
            <person name="Rascle C."/>
            <person name="Schumacher J."/>
            <person name="Segurens B."/>
            <person name="Sexton A."/>
            <person name="Silva E."/>
            <person name="Sirven C."/>
            <person name="Soanes D.M."/>
            <person name="Talbot N.J."/>
            <person name="Templeton M."/>
            <person name="Yandava C."/>
            <person name="Yarden O."/>
            <person name="Zeng Q."/>
            <person name="Rollins J.A."/>
            <person name="Lebrun M.H."/>
            <person name="Dickman M."/>
        </authorList>
    </citation>
    <scope>NUCLEOTIDE SEQUENCE [LARGE SCALE GENOMIC DNA]</scope>
    <source>
        <strain evidence="2">T4</strain>
    </source>
</reference>
<gene>
    <name evidence="1" type="ORF">BofuT4_uP027080.1</name>
</gene>
<dbReference type="Proteomes" id="UP000008177">
    <property type="component" value="Unplaced contigs"/>
</dbReference>
<dbReference type="HOGENOM" id="CLU_3368383_0_0_1"/>
<dbReference type="EMBL" id="FQ790307">
    <property type="protein sequence ID" value="CCD34324.1"/>
    <property type="molecule type" value="Genomic_DNA"/>
</dbReference>
<protein>
    <submittedName>
        <fullName evidence="1">Uncharacterized protein</fullName>
    </submittedName>
</protein>
<evidence type="ECO:0000313" key="1">
    <source>
        <dbReference type="EMBL" id="CCD34324.1"/>
    </source>
</evidence>
<organism evidence="1 2">
    <name type="scientific">Botryotinia fuckeliana (strain T4)</name>
    <name type="common">Noble rot fungus</name>
    <name type="synonym">Botrytis cinerea</name>
    <dbReference type="NCBI Taxonomy" id="999810"/>
    <lineage>
        <taxon>Eukaryota</taxon>
        <taxon>Fungi</taxon>
        <taxon>Dikarya</taxon>
        <taxon>Ascomycota</taxon>
        <taxon>Pezizomycotina</taxon>
        <taxon>Leotiomycetes</taxon>
        <taxon>Helotiales</taxon>
        <taxon>Sclerotiniaceae</taxon>
        <taxon>Botrytis</taxon>
    </lineage>
</organism>
<dbReference type="AlphaFoldDB" id="G2YAT3"/>
<dbReference type="InParanoid" id="G2YAT3"/>
<sequence length="35" mass="3950">MSKTCLMRLILVLGYFPTYHEKKKLAACGNLGDFS</sequence>
<accession>G2YAT3</accession>
<proteinExistence type="predicted"/>